<dbReference type="InterPro" id="IPR033136">
    <property type="entry name" value="DNA_ligase_CS"/>
</dbReference>
<feature type="binding site" evidence="14">
    <location>
        <position position="411"/>
    </location>
    <ligand>
        <name>Zn(2+)</name>
        <dbReference type="ChEBI" id="CHEBI:29105"/>
    </ligand>
</feature>
<dbReference type="PANTHER" id="PTHR23389:SF9">
    <property type="entry name" value="DNA LIGASE"/>
    <property type="match status" value="1"/>
</dbReference>
<dbReference type="PROSITE" id="PS01056">
    <property type="entry name" value="DNA_LIGASE_N2"/>
    <property type="match status" value="1"/>
</dbReference>
<evidence type="ECO:0000256" key="3">
    <source>
        <dbReference type="ARBA" id="ARBA00013308"/>
    </source>
</evidence>
<evidence type="ECO:0000256" key="8">
    <source>
        <dbReference type="ARBA" id="ARBA00022833"/>
    </source>
</evidence>
<dbReference type="InterPro" id="IPR001679">
    <property type="entry name" value="DNA_ligase"/>
</dbReference>
<proteinExistence type="inferred from homology"/>
<dbReference type="SMART" id="SM00292">
    <property type="entry name" value="BRCT"/>
    <property type="match status" value="1"/>
</dbReference>
<feature type="binding site" evidence="14">
    <location>
        <position position="317"/>
    </location>
    <ligand>
        <name>NAD(+)</name>
        <dbReference type="ChEBI" id="CHEBI:57540"/>
    </ligand>
</feature>
<dbReference type="InterPro" id="IPR036420">
    <property type="entry name" value="BRCT_dom_sf"/>
</dbReference>
<dbReference type="OrthoDB" id="9759736at2"/>
<dbReference type="InterPro" id="IPR010994">
    <property type="entry name" value="RuvA_2-like"/>
</dbReference>
<keyword evidence="7 14" id="KW-0227">DNA damage</keyword>
<dbReference type="InterPro" id="IPR004149">
    <property type="entry name" value="Znf_DNAligase_C4"/>
</dbReference>
<keyword evidence="5 14" id="KW-0235">DNA replication</keyword>
<reference evidence="17" key="1">
    <citation type="submission" date="2018-03" db="EMBL/GenBank/DDBJ databases">
        <authorList>
            <person name="Zecchin S."/>
        </authorList>
    </citation>
    <scope>NUCLEOTIDE SEQUENCE [LARGE SCALE GENOMIC DNA]</scope>
</reference>
<keyword evidence="8 14" id="KW-0862">Zinc</keyword>
<feature type="binding site" evidence="14">
    <location>
        <begin position="85"/>
        <end position="86"/>
    </location>
    <ligand>
        <name>NAD(+)</name>
        <dbReference type="ChEBI" id="CHEBI:57540"/>
    </ligand>
</feature>
<dbReference type="SUPFAM" id="SSF52113">
    <property type="entry name" value="BRCT domain"/>
    <property type="match status" value="1"/>
</dbReference>
<keyword evidence="11 14" id="KW-0234">DNA repair</keyword>
<feature type="domain" description="BRCT" evidence="15">
    <location>
        <begin position="595"/>
        <end position="674"/>
    </location>
</feature>
<keyword evidence="4 14" id="KW-0436">Ligase</keyword>
<feature type="binding site" evidence="14">
    <location>
        <position position="434"/>
    </location>
    <ligand>
        <name>Zn(2+)</name>
        <dbReference type="ChEBI" id="CHEBI:29105"/>
    </ligand>
</feature>
<dbReference type="InterPro" id="IPR013839">
    <property type="entry name" value="DNAligase_adenylation"/>
</dbReference>
<dbReference type="GO" id="GO:0003911">
    <property type="term" value="F:DNA ligase (NAD+) activity"/>
    <property type="evidence" value="ECO:0007669"/>
    <property type="project" value="UniProtKB-UniRule"/>
</dbReference>
<dbReference type="SMART" id="SM00532">
    <property type="entry name" value="LIGANc"/>
    <property type="match status" value="1"/>
</dbReference>
<accession>A0A2U3QH75</accession>
<dbReference type="Pfam" id="PF03120">
    <property type="entry name" value="OB_DNA_ligase"/>
    <property type="match status" value="1"/>
</dbReference>
<dbReference type="AlphaFoldDB" id="A0A2U3QH75"/>
<evidence type="ECO:0000256" key="2">
    <source>
        <dbReference type="ARBA" id="ARBA00012722"/>
    </source>
</evidence>
<dbReference type="PIRSF" id="PIRSF001604">
    <property type="entry name" value="LigA"/>
    <property type="match status" value="1"/>
</dbReference>
<dbReference type="Pfam" id="PF14520">
    <property type="entry name" value="HHH_5"/>
    <property type="match status" value="1"/>
</dbReference>
<comment type="cofactor">
    <cofactor evidence="14">
        <name>Mg(2+)</name>
        <dbReference type="ChEBI" id="CHEBI:18420"/>
    </cofactor>
    <cofactor evidence="14">
        <name>Mn(2+)</name>
        <dbReference type="ChEBI" id="CHEBI:29035"/>
    </cofactor>
</comment>
<gene>
    <name evidence="14 16" type="primary">ligA</name>
    <name evidence="16" type="ORF">NBG4_320021</name>
</gene>
<dbReference type="InterPro" id="IPR004150">
    <property type="entry name" value="NAD_DNA_ligase_OB"/>
</dbReference>
<feature type="binding site" evidence="14">
    <location>
        <position position="414"/>
    </location>
    <ligand>
        <name>Zn(2+)</name>
        <dbReference type="ChEBI" id="CHEBI:29105"/>
    </ligand>
</feature>
<sequence>MTHKIPDDIKKEIEKLVADLNYHNYRYYVLDSPEISDAEYDRLFRRLKDLEDKHGLILPDSPTQRVGAPALERFEKVRHTEPMLSLDNAFSYDEIREFDKRVKKLLGGDSDVEYTIEPKYDGLAVELTYHKGFLLRASTRGDGYEGEDVTQNIRTIRSVPLRIEDKQIPEEIDIRGEVYMDLEEFEKLNKERQKKGEPLFANPRNAAAGSVRQLDPSVTISRKLYLVCYGTGALRGVRFESQSKFTEWLREARFPVPAKIIMATGIDGAIDAIKQIEDSRGGFSFETDGAVVKVNDFALQQKLGVKTREPRWAVAYKFQAHQGTTKILDIQGSVGRTGVITPFAIFQPVQIGGVTVSRSTLHNWDEMERKDIRIGDTVIVERAGDVIPHVIEVIKDKRTGKERPFPLPEKCPECGSKVIRDEGGVAVRCDSLHCPAQIQEKIIHFASRGGLDIEGLGEKNVELLYSKGLISHFEDIYKLKKEQLLLLPRFAEKSAQNLIDAIERSKQTNMAKFLFAIGILHVGEYAAKLLARNFRKLEDLYHIKPERLLQIRQLGDKIASSISSFFSDEKNIRTLESLKTLGMQISNPDFVASKKSKLPLEGLAFVITGTLPKPRKEVEDLIESHGGHASSAVSASTSYLVAGDNPGSKLKKAKDLGIKTVSYKELLSLIEGKRNPGLFD</sequence>
<evidence type="ECO:0000256" key="14">
    <source>
        <dbReference type="HAMAP-Rule" id="MF_01588"/>
    </source>
</evidence>
<feature type="binding site" evidence="14">
    <location>
        <position position="140"/>
    </location>
    <ligand>
        <name>NAD(+)</name>
        <dbReference type="ChEBI" id="CHEBI:57540"/>
    </ligand>
</feature>
<dbReference type="Gene3D" id="3.40.50.10190">
    <property type="entry name" value="BRCT domain"/>
    <property type="match status" value="1"/>
</dbReference>
<dbReference type="GO" id="GO:0046872">
    <property type="term" value="F:metal ion binding"/>
    <property type="evidence" value="ECO:0007669"/>
    <property type="project" value="UniProtKB-KW"/>
</dbReference>
<dbReference type="EMBL" id="OUUY01000078">
    <property type="protein sequence ID" value="SPQ00774.1"/>
    <property type="molecule type" value="Genomic_DNA"/>
</dbReference>
<dbReference type="FunFam" id="3.30.470.30:FF:000001">
    <property type="entry name" value="DNA ligase"/>
    <property type="match status" value="1"/>
</dbReference>
<dbReference type="InterPro" id="IPR013840">
    <property type="entry name" value="DNAligase_N"/>
</dbReference>
<keyword evidence="10 14" id="KW-0520">NAD</keyword>
<evidence type="ECO:0000256" key="12">
    <source>
        <dbReference type="ARBA" id="ARBA00034005"/>
    </source>
</evidence>
<dbReference type="PANTHER" id="PTHR23389">
    <property type="entry name" value="CHROMOSOME TRANSMISSION FIDELITY FACTOR 18"/>
    <property type="match status" value="1"/>
</dbReference>
<keyword evidence="14" id="KW-0464">Manganese</keyword>
<dbReference type="Pfam" id="PF00533">
    <property type="entry name" value="BRCT"/>
    <property type="match status" value="1"/>
</dbReference>
<dbReference type="Pfam" id="PF03119">
    <property type="entry name" value="DNA_ligase_ZBD"/>
    <property type="match status" value="1"/>
</dbReference>
<dbReference type="SUPFAM" id="SSF56091">
    <property type="entry name" value="DNA ligase/mRNA capping enzyme, catalytic domain"/>
    <property type="match status" value="1"/>
</dbReference>
<dbReference type="GO" id="GO:0006281">
    <property type="term" value="P:DNA repair"/>
    <property type="evidence" value="ECO:0007669"/>
    <property type="project" value="UniProtKB-KW"/>
</dbReference>
<feature type="binding site" evidence="14">
    <location>
        <begin position="37"/>
        <end position="41"/>
    </location>
    <ligand>
        <name>NAD(+)</name>
        <dbReference type="ChEBI" id="CHEBI:57540"/>
    </ligand>
</feature>
<evidence type="ECO:0000256" key="7">
    <source>
        <dbReference type="ARBA" id="ARBA00022763"/>
    </source>
</evidence>
<keyword evidence="17" id="KW-1185">Reference proteome</keyword>
<evidence type="ECO:0000256" key="5">
    <source>
        <dbReference type="ARBA" id="ARBA00022705"/>
    </source>
</evidence>
<dbReference type="Pfam" id="PF12826">
    <property type="entry name" value="HHH_2"/>
    <property type="match status" value="1"/>
</dbReference>
<evidence type="ECO:0000256" key="4">
    <source>
        <dbReference type="ARBA" id="ARBA00022598"/>
    </source>
</evidence>
<evidence type="ECO:0000256" key="9">
    <source>
        <dbReference type="ARBA" id="ARBA00022842"/>
    </source>
</evidence>
<dbReference type="NCBIfam" id="NF005932">
    <property type="entry name" value="PRK07956.1"/>
    <property type="match status" value="1"/>
</dbReference>
<dbReference type="InterPro" id="IPR012340">
    <property type="entry name" value="NA-bd_OB-fold"/>
</dbReference>
<dbReference type="FunFam" id="1.10.287.610:FF:000002">
    <property type="entry name" value="DNA ligase"/>
    <property type="match status" value="1"/>
</dbReference>
<comment type="catalytic activity">
    <reaction evidence="12 14">
        <text>NAD(+) + (deoxyribonucleotide)n-3'-hydroxyl + 5'-phospho-(deoxyribonucleotide)m = (deoxyribonucleotide)n+m + AMP + beta-nicotinamide D-nucleotide.</text>
        <dbReference type="EC" id="6.5.1.2"/>
    </reaction>
</comment>
<dbReference type="FunFam" id="2.40.50.140:FF:000012">
    <property type="entry name" value="DNA ligase"/>
    <property type="match status" value="1"/>
</dbReference>
<protein>
    <recommendedName>
        <fullName evidence="3 14">DNA ligase</fullName>
        <ecNumber evidence="2 14">6.5.1.2</ecNumber>
    </recommendedName>
    <alternativeName>
        <fullName evidence="14">Polydeoxyribonucleotide synthase [NAD(+)]</fullName>
    </alternativeName>
</protein>
<dbReference type="Gene3D" id="2.40.50.140">
    <property type="entry name" value="Nucleic acid-binding proteins"/>
    <property type="match status" value="1"/>
</dbReference>
<evidence type="ECO:0000259" key="15">
    <source>
        <dbReference type="PROSITE" id="PS50172"/>
    </source>
</evidence>
<keyword evidence="6 14" id="KW-0479">Metal-binding</keyword>
<dbReference type="NCBIfam" id="TIGR00575">
    <property type="entry name" value="dnlj"/>
    <property type="match status" value="1"/>
</dbReference>
<dbReference type="Gene3D" id="1.10.287.610">
    <property type="entry name" value="Helix hairpin bin"/>
    <property type="match status" value="1"/>
</dbReference>
<evidence type="ECO:0000256" key="13">
    <source>
        <dbReference type="ARBA" id="ARBA00060881"/>
    </source>
</evidence>
<dbReference type="FunFam" id="1.10.150.20:FF:000007">
    <property type="entry name" value="DNA ligase"/>
    <property type="match status" value="1"/>
</dbReference>
<feature type="binding site" evidence="14">
    <location>
        <position position="177"/>
    </location>
    <ligand>
        <name>NAD(+)</name>
        <dbReference type="ChEBI" id="CHEBI:57540"/>
    </ligand>
</feature>
<evidence type="ECO:0000256" key="6">
    <source>
        <dbReference type="ARBA" id="ARBA00022723"/>
    </source>
</evidence>
<dbReference type="Gene3D" id="6.20.10.30">
    <property type="match status" value="1"/>
</dbReference>
<evidence type="ECO:0000313" key="17">
    <source>
        <dbReference type="Proteomes" id="UP000245125"/>
    </source>
</evidence>
<dbReference type="Gene3D" id="3.30.470.30">
    <property type="entry name" value="DNA ligase/mRNA capping enzyme"/>
    <property type="match status" value="1"/>
</dbReference>
<dbReference type="EC" id="6.5.1.2" evidence="2 14"/>
<comment type="similarity">
    <text evidence="13 14">Belongs to the NAD-dependent DNA ligase family. LigA subfamily.</text>
</comment>
<dbReference type="CDD" id="cd00114">
    <property type="entry name" value="LIGANc"/>
    <property type="match status" value="1"/>
</dbReference>
<evidence type="ECO:0000256" key="1">
    <source>
        <dbReference type="ARBA" id="ARBA00004067"/>
    </source>
</evidence>
<dbReference type="GO" id="GO:0006260">
    <property type="term" value="P:DNA replication"/>
    <property type="evidence" value="ECO:0007669"/>
    <property type="project" value="UniProtKB-KW"/>
</dbReference>
<name>A0A2U3QH75_9BACT</name>
<evidence type="ECO:0000256" key="11">
    <source>
        <dbReference type="ARBA" id="ARBA00023204"/>
    </source>
</evidence>
<feature type="binding site" evidence="14">
    <location>
        <position position="117"/>
    </location>
    <ligand>
        <name>NAD(+)</name>
        <dbReference type="ChEBI" id="CHEBI:57540"/>
    </ligand>
</feature>
<dbReference type="GO" id="GO:0005829">
    <property type="term" value="C:cytosol"/>
    <property type="evidence" value="ECO:0007669"/>
    <property type="project" value="TreeGrafter"/>
</dbReference>
<dbReference type="Proteomes" id="UP000245125">
    <property type="component" value="Unassembled WGS sequence"/>
</dbReference>
<feature type="binding site" evidence="14">
    <location>
        <position position="429"/>
    </location>
    <ligand>
        <name>Zn(2+)</name>
        <dbReference type="ChEBI" id="CHEBI:29105"/>
    </ligand>
</feature>
<dbReference type="Gene3D" id="1.10.150.20">
    <property type="entry name" value="5' to 3' exonuclease, C-terminal subdomain"/>
    <property type="match status" value="2"/>
</dbReference>
<evidence type="ECO:0000256" key="10">
    <source>
        <dbReference type="ARBA" id="ARBA00023027"/>
    </source>
</evidence>
<keyword evidence="9 14" id="KW-0460">Magnesium</keyword>
<dbReference type="HAMAP" id="MF_01588">
    <property type="entry name" value="DNA_ligase_A"/>
    <property type="match status" value="1"/>
</dbReference>
<evidence type="ECO:0000313" key="16">
    <source>
        <dbReference type="EMBL" id="SPQ00774.1"/>
    </source>
</evidence>
<dbReference type="InterPro" id="IPR001357">
    <property type="entry name" value="BRCT_dom"/>
</dbReference>
<organism evidence="16 17">
    <name type="scientific">Candidatus Sulfobium mesophilum</name>
    <dbReference type="NCBI Taxonomy" id="2016548"/>
    <lineage>
        <taxon>Bacteria</taxon>
        <taxon>Pseudomonadati</taxon>
        <taxon>Nitrospirota</taxon>
        <taxon>Nitrospiria</taxon>
        <taxon>Nitrospirales</taxon>
        <taxon>Nitrospiraceae</taxon>
        <taxon>Candidatus Sulfobium</taxon>
    </lineage>
</organism>
<dbReference type="PROSITE" id="PS50172">
    <property type="entry name" value="BRCT"/>
    <property type="match status" value="1"/>
</dbReference>
<feature type="active site" description="N6-AMP-lysine intermediate" evidence="14">
    <location>
        <position position="119"/>
    </location>
</feature>
<dbReference type="SUPFAM" id="SSF50249">
    <property type="entry name" value="Nucleic acid-binding proteins"/>
    <property type="match status" value="1"/>
</dbReference>
<comment type="function">
    <text evidence="1 14">DNA ligase that catalyzes the formation of phosphodiester linkages between 5'-phosphoryl and 3'-hydroxyl groups in double-stranded DNA using NAD as a coenzyme and as the energy source for the reaction. It is essential for DNA replication and repair of damaged DNA.</text>
</comment>
<dbReference type="InterPro" id="IPR041663">
    <property type="entry name" value="DisA/LigA_HHH"/>
</dbReference>
<dbReference type="SUPFAM" id="SSF47781">
    <property type="entry name" value="RuvA domain 2-like"/>
    <property type="match status" value="1"/>
</dbReference>
<dbReference type="Pfam" id="PF01653">
    <property type="entry name" value="DNA_ligase_aden"/>
    <property type="match status" value="1"/>
</dbReference>
<feature type="binding site" evidence="14">
    <location>
        <position position="293"/>
    </location>
    <ligand>
        <name>NAD(+)</name>
        <dbReference type="ChEBI" id="CHEBI:57540"/>
    </ligand>
</feature>